<keyword evidence="7" id="KW-0067">ATP-binding</keyword>
<comment type="caution">
    <text evidence="13">The sequence shown here is derived from an EMBL/GenBank/DDBJ whole genome shotgun (WGS) entry which is preliminary data.</text>
</comment>
<dbReference type="PANTHER" id="PTHR27002">
    <property type="entry name" value="RECEPTOR-LIKE SERINE/THREONINE-PROTEIN KINASE SD1-8"/>
    <property type="match status" value="1"/>
</dbReference>
<accession>A0AAV5J6E6</accession>
<evidence type="ECO:0000256" key="10">
    <source>
        <dbReference type="ARBA" id="ARBA00047899"/>
    </source>
</evidence>
<evidence type="ECO:0000256" key="3">
    <source>
        <dbReference type="ARBA" id="ARBA00022679"/>
    </source>
</evidence>
<keyword evidence="2" id="KW-0723">Serine/threonine-protein kinase</keyword>
<evidence type="ECO:0000256" key="9">
    <source>
        <dbReference type="ARBA" id="ARBA00023180"/>
    </source>
</evidence>
<reference evidence="13 14" key="1">
    <citation type="journal article" date="2021" name="Commun. Biol.">
        <title>The genome of Shorea leprosula (Dipterocarpaceae) highlights the ecological relevance of drought in aseasonal tropical rainforests.</title>
        <authorList>
            <person name="Ng K.K.S."/>
            <person name="Kobayashi M.J."/>
            <person name="Fawcett J.A."/>
            <person name="Hatakeyama M."/>
            <person name="Paape T."/>
            <person name="Ng C.H."/>
            <person name="Ang C.C."/>
            <person name="Tnah L.H."/>
            <person name="Lee C.T."/>
            <person name="Nishiyama T."/>
            <person name="Sese J."/>
            <person name="O'Brien M.J."/>
            <person name="Copetti D."/>
            <person name="Mohd Noor M.I."/>
            <person name="Ong R.C."/>
            <person name="Putra M."/>
            <person name="Sireger I.Z."/>
            <person name="Indrioko S."/>
            <person name="Kosugi Y."/>
            <person name="Izuno A."/>
            <person name="Isagi Y."/>
            <person name="Lee S.L."/>
            <person name="Shimizu K.K."/>
        </authorList>
    </citation>
    <scope>NUCLEOTIDE SEQUENCE [LARGE SCALE GENOMIC DNA]</scope>
    <source>
        <strain evidence="13">214</strain>
    </source>
</reference>
<dbReference type="EC" id="2.7.11.1" evidence="1"/>
<dbReference type="InterPro" id="IPR008271">
    <property type="entry name" value="Ser/Thr_kinase_AS"/>
</dbReference>
<dbReference type="Pfam" id="PF07714">
    <property type="entry name" value="PK_Tyr_Ser-Thr"/>
    <property type="match status" value="1"/>
</dbReference>
<gene>
    <name evidence="13" type="ORF">SLEP1_g21585</name>
</gene>
<dbReference type="GO" id="GO:0005886">
    <property type="term" value="C:plasma membrane"/>
    <property type="evidence" value="ECO:0007669"/>
    <property type="project" value="TreeGrafter"/>
</dbReference>
<dbReference type="SUPFAM" id="SSF56112">
    <property type="entry name" value="Protein kinase-like (PK-like)"/>
    <property type="match status" value="1"/>
</dbReference>
<dbReference type="InterPro" id="IPR001245">
    <property type="entry name" value="Ser-Thr/Tyr_kinase_cat_dom"/>
</dbReference>
<evidence type="ECO:0000313" key="14">
    <source>
        <dbReference type="Proteomes" id="UP001054252"/>
    </source>
</evidence>
<evidence type="ECO:0000259" key="12">
    <source>
        <dbReference type="PROSITE" id="PS50011"/>
    </source>
</evidence>
<sequence>MGGLVQCPEMDSDSVTAKTSLLSFKVKCLLNCKCLAFATTIYSDDSITACEIWTSSAKLKPAVNGKGRMIYILPSRENKWWLWLTTAVGLMMTIPALCSVCYIIWKKCTSNDDEKYSKRMLIKGLDGGETPSISFRKPKGHKADINELLVFSFESIAYATNYFSPANKLGEGGFGPVYKGILHDGQEVAIKRLSTNSRQGVAEFKNEALLIAKLQHTNLVRLLGFCIQGEENLLIYEYMPNKSLDSFLFDSDKKKILNWKRCFIIIEGIAQGLLYLHKYSRLRVIHKDLKASNILLDNEMNLKISDFGMARIFGLNESEANTNRVVGTYGYMSPEYVFHGLVSIKTDVFSFGVLLLEVVTGRKNTTHYHPNYPPNLIGYVWQLWNEGRQLELMDPSMDENCPHDEILRCIHIGLLCVQDHAIDPPCLMLCPNPDPTLNPFLDPGPFVENRLNPPVSSADPVLPRCTDRGRRLGRNGVDICKFHKKLLYSSPLFPAKSSSTPSRAVEFRRKAHNLSLPYALSNMLCGKIRRQ</sequence>
<dbReference type="Gene3D" id="3.30.200.20">
    <property type="entry name" value="Phosphorylase Kinase, domain 1"/>
    <property type="match status" value="1"/>
</dbReference>
<evidence type="ECO:0000256" key="4">
    <source>
        <dbReference type="ARBA" id="ARBA00022729"/>
    </source>
</evidence>
<dbReference type="AlphaFoldDB" id="A0AAV5J6E6"/>
<keyword evidence="8" id="KW-1015">Disulfide bond</keyword>
<keyword evidence="9" id="KW-0325">Glycoprotein</keyword>
<dbReference type="FunFam" id="3.30.200.20:FF:000195">
    <property type="entry name" value="G-type lectin S-receptor-like serine/threonine-protein kinase"/>
    <property type="match status" value="1"/>
</dbReference>
<evidence type="ECO:0000256" key="8">
    <source>
        <dbReference type="ARBA" id="ARBA00023157"/>
    </source>
</evidence>
<evidence type="ECO:0000313" key="13">
    <source>
        <dbReference type="EMBL" id="GKV10178.1"/>
    </source>
</evidence>
<evidence type="ECO:0000256" key="1">
    <source>
        <dbReference type="ARBA" id="ARBA00012513"/>
    </source>
</evidence>
<comment type="catalytic activity">
    <reaction evidence="11">
        <text>L-seryl-[protein] + ATP = O-phospho-L-seryl-[protein] + ADP + H(+)</text>
        <dbReference type="Rhea" id="RHEA:17989"/>
        <dbReference type="Rhea" id="RHEA-COMP:9863"/>
        <dbReference type="Rhea" id="RHEA-COMP:11604"/>
        <dbReference type="ChEBI" id="CHEBI:15378"/>
        <dbReference type="ChEBI" id="CHEBI:29999"/>
        <dbReference type="ChEBI" id="CHEBI:30616"/>
        <dbReference type="ChEBI" id="CHEBI:83421"/>
        <dbReference type="ChEBI" id="CHEBI:456216"/>
        <dbReference type="EC" id="2.7.11.1"/>
    </reaction>
</comment>
<dbReference type="GO" id="GO:0004674">
    <property type="term" value="F:protein serine/threonine kinase activity"/>
    <property type="evidence" value="ECO:0007669"/>
    <property type="project" value="UniProtKB-KW"/>
</dbReference>
<dbReference type="PROSITE" id="PS50011">
    <property type="entry name" value="PROTEIN_KINASE_DOM"/>
    <property type="match status" value="1"/>
</dbReference>
<evidence type="ECO:0000256" key="11">
    <source>
        <dbReference type="ARBA" id="ARBA00048679"/>
    </source>
</evidence>
<evidence type="ECO:0000256" key="5">
    <source>
        <dbReference type="ARBA" id="ARBA00022741"/>
    </source>
</evidence>
<protein>
    <recommendedName>
        <fullName evidence="1">non-specific serine/threonine protein kinase</fullName>
        <ecNumber evidence="1">2.7.11.1</ecNumber>
    </recommendedName>
</protein>
<dbReference type="FunFam" id="1.10.510.10:FF:000060">
    <property type="entry name" value="G-type lectin S-receptor-like serine/threonine-protein kinase"/>
    <property type="match status" value="1"/>
</dbReference>
<keyword evidence="3" id="KW-0808">Transferase</keyword>
<keyword evidence="14" id="KW-1185">Reference proteome</keyword>
<dbReference type="PANTHER" id="PTHR27002:SF1107">
    <property type="entry name" value="RECEPTOR-LIKE SERINE_THREONINE-PROTEIN KINASE"/>
    <property type="match status" value="1"/>
</dbReference>
<name>A0AAV5J6E6_9ROSI</name>
<dbReference type="InterPro" id="IPR011009">
    <property type="entry name" value="Kinase-like_dom_sf"/>
</dbReference>
<keyword evidence="4" id="KW-0732">Signal</keyword>
<proteinExistence type="predicted"/>
<evidence type="ECO:0000256" key="2">
    <source>
        <dbReference type="ARBA" id="ARBA00022527"/>
    </source>
</evidence>
<feature type="domain" description="Protein kinase" evidence="12">
    <location>
        <begin position="163"/>
        <end position="447"/>
    </location>
</feature>
<keyword evidence="6" id="KW-0418">Kinase</keyword>
<dbReference type="EMBL" id="BPVZ01000031">
    <property type="protein sequence ID" value="GKV10178.1"/>
    <property type="molecule type" value="Genomic_DNA"/>
</dbReference>
<dbReference type="SMART" id="SM00220">
    <property type="entry name" value="S_TKc"/>
    <property type="match status" value="1"/>
</dbReference>
<dbReference type="InterPro" id="IPR000719">
    <property type="entry name" value="Prot_kinase_dom"/>
</dbReference>
<dbReference type="Proteomes" id="UP001054252">
    <property type="component" value="Unassembled WGS sequence"/>
</dbReference>
<keyword evidence="5" id="KW-0547">Nucleotide-binding</keyword>
<evidence type="ECO:0000256" key="6">
    <source>
        <dbReference type="ARBA" id="ARBA00022777"/>
    </source>
</evidence>
<organism evidence="13 14">
    <name type="scientific">Rubroshorea leprosula</name>
    <dbReference type="NCBI Taxonomy" id="152421"/>
    <lineage>
        <taxon>Eukaryota</taxon>
        <taxon>Viridiplantae</taxon>
        <taxon>Streptophyta</taxon>
        <taxon>Embryophyta</taxon>
        <taxon>Tracheophyta</taxon>
        <taxon>Spermatophyta</taxon>
        <taxon>Magnoliopsida</taxon>
        <taxon>eudicotyledons</taxon>
        <taxon>Gunneridae</taxon>
        <taxon>Pentapetalae</taxon>
        <taxon>rosids</taxon>
        <taxon>malvids</taxon>
        <taxon>Malvales</taxon>
        <taxon>Dipterocarpaceae</taxon>
        <taxon>Rubroshorea</taxon>
    </lineage>
</organism>
<comment type="catalytic activity">
    <reaction evidence="10">
        <text>L-threonyl-[protein] + ATP = O-phospho-L-threonyl-[protein] + ADP + H(+)</text>
        <dbReference type="Rhea" id="RHEA:46608"/>
        <dbReference type="Rhea" id="RHEA-COMP:11060"/>
        <dbReference type="Rhea" id="RHEA-COMP:11605"/>
        <dbReference type="ChEBI" id="CHEBI:15378"/>
        <dbReference type="ChEBI" id="CHEBI:30013"/>
        <dbReference type="ChEBI" id="CHEBI:30616"/>
        <dbReference type="ChEBI" id="CHEBI:61977"/>
        <dbReference type="ChEBI" id="CHEBI:456216"/>
        <dbReference type="EC" id="2.7.11.1"/>
    </reaction>
</comment>
<evidence type="ECO:0000256" key="7">
    <source>
        <dbReference type="ARBA" id="ARBA00022840"/>
    </source>
</evidence>
<dbReference type="Gene3D" id="1.10.510.10">
    <property type="entry name" value="Transferase(Phosphotransferase) domain 1"/>
    <property type="match status" value="1"/>
</dbReference>
<dbReference type="PROSITE" id="PS00108">
    <property type="entry name" value="PROTEIN_KINASE_ST"/>
    <property type="match status" value="1"/>
</dbReference>
<dbReference type="GO" id="GO:0005524">
    <property type="term" value="F:ATP binding"/>
    <property type="evidence" value="ECO:0007669"/>
    <property type="project" value="UniProtKB-KW"/>
</dbReference>